<evidence type="ECO:0000256" key="2">
    <source>
        <dbReference type="ARBA" id="ARBA00023015"/>
    </source>
</evidence>
<sequence length="171" mass="19028">RSYRLHIRQQPTHGRMFGFRSRERRPLDPLPIVELTIRDRNGEIDWFLITDVAHKDELVSSSANPSATMPQSRLLEGKLASSGHIVKDLDGERACFFLFPDLSVRVESMASLHFSLLRLGGPAGRVVAEVTSDPFQIHSPRTYPGIGESTELAKCLAAQGVAVPIRNQGRK</sequence>
<dbReference type="GO" id="GO:0005634">
    <property type="term" value="C:nucleus"/>
    <property type="evidence" value="ECO:0007669"/>
    <property type="project" value="UniProtKB-SubCell"/>
</dbReference>
<dbReference type="EMBL" id="KZ819402">
    <property type="protein sequence ID" value="PWN40948.1"/>
    <property type="molecule type" value="Genomic_DNA"/>
</dbReference>
<reference evidence="6 7" key="1">
    <citation type="journal article" date="2018" name="Mol. Biol. Evol.">
        <title>Broad Genomic Sampling Reveals a Smut Pathogenic Ancestry of the Fungal Clade Ustilaginomycotina.</title>
        <authorList>
            <person name="Kijpornyongpan T."/>
            <person name="Mondo S.J."/>
            <person name="Barry K."/>
            <person name="Sandor L."/>
            <person name="Lee J."/>
            <person name="Lipzen A."/>
            <person name="Pangilinan J."/>
            <person name="LaButti K."/>
            <person name="Hainaut M."/>
            <person name="Henrissat B."/>
            <person name="Grigoriev I.V."/>
            <person name="Spatafora J.W."/>
            <person name="Aime M.C."/>
        </authorList>
    </citation>
    <scope>NUCLEOTIDE SEQUENCE [LARGE SCALE GENOMIC DNA]</scope>
    <source>
        <strain evidence="6 7">MCA 4658</strain>
    </source>
</reference>
<comment type="subcellular location">
    <subcellularLocation>
        <location evidence="1">Nucleus</location>
    </subcellularLocation>
</comment>
<organism evidence="6 7">
    <name type="scientific">Ceraceosorus guamensis</name>
    <dbReference type="NCBI Taxonomy" id="1522189"/>
    <lineage>
        <taxon>Eukaryota</taxon>
        <taxon>Fungi</taxon>
        <taxon>Dikarya</taxon>
        <taxon>Basidiomycota</taxon>
        <taxon>Ustilaginomycotina</taxon>
        <taxon>Exobasidiomycetes</taxon>
        <taxon>Ceraceosorales</taxon>
        <taxon>Ceraceosoraceae</taxon>
        <taxon>Ceraceosorus</taxon>
    </lineage>
</organism>
<dbReference type="PANTHER" id="PTHR33572:SF3">
    <property type="entry name" value="VELVET COMPLEX SUBUNIT B"/>
    <property type="match status" value="1"/>
</dbReference>
<evidence type="ECO:0000313" key="7">
    <source>
        <dbReference type="Proteomes" id="UP000245783"/>
    </source>
</evidence>
<evidence type="ECO:0000259" key="5">
    <source>
        <dbReference type="PROSITE" id="PS51821"/>
    </source>
</evidence>
<protein>
    <recommendedName>
        <fullName evidence="5">Velvet domain-containing protein</fullName>
    </recommendedName>
</protein>
<evidence type="ECO:0000313" key="6">
    <source>
        <dbReference type="EMBL" id="PWN40948.1"/>
    </source>
</evidence>
<keyword evidence="2" id="KW-0805">Transcription regulation</keyword>
<dbReference type="STRING" id="1522189.A0A316VVH9"/>
<dbReference type="GeneID" id="37033838"/>
<dbReference type="InterPro" id="IPR038491">
    <property type="entry name" value="Velvet_dom_sf"/>
</dbReference>
<evidence type="ECO:0000256" key="1">
    <source>
        <dbReference type="ARBA" id="ARBA00004123"/>
    </source>
</evidence>
<dbReference type="Gene3D" id="2.60.40.3960">
    <property type="entry name" value="Velvet domain"/>
    <property type="match status" value="1"/>
</dbReference>
<keyword evidence="4" id="KW-0539">Nucleus</keyword>
<dbReference type="PROSITE" id="PS51821">
    <property type="entry name" value="VELVET"/>
    <property type="match status" value="1"/>
</dbReference>
<dbReference type="InParanoid" id="A0A316VVH9"/>
<dbReference type="PANTHER" id="PTHR33572">
    <property type="entry name" value="SPORE DEVELOPMENT REGULATOR VOSA"/>
    <property type="match status" value="1"/>
</dbReference>
<dbReference type="AlphaFoldDB" id="A0A316VVH9"/>
<dbReference type="InterPro" id="IPR037525">
    <property type="entry name" value="Velvet_dom"/>
</dbReference>
<dbReference type="Pfam" id="PF11754">
    <property type="entry name" value="Velvet"/>
    <property type="match status" value="2"/>
</dbReference>
<name>A0A316VVH9_9BASI</name>
<evidence type="ECO:0000256" key="4">
    <source>
        <dbReference type="ARBA" id="ARBA00023242"/>
    </source>
</evidence>
<gene>
    <name evidence="6" type="ORF">IE81DRAFT_292614</name>
</gene>
<accession>A0A316VVH9</accession>
<evidence type="ECO:0000256" key="3">
    <source>
        <dbReference type="ARBA" id="ARBA00023163"/>
    </source>
</evidence>
<dbReference type="Proteomes" id="UP000245783">
    <property type="component" value="Unassembled WGS sequence"/>
</dbReference>
<feature type="domain" description="Velvet" evidence="5">
    <location>
        <begin position="1"/>
        <end position="166"/>
    </location>
</feature>
<keyword evidence="3" id="KW-0804">Transcription</keyword>
<dbReference type="RefSeq" id="XP_025368108.1">
    <property type="nucleotide sequence ID" value="XM_025511968.1"/>
</dbReference>
<keyword evidence="7" id="KW-1185">Reference proteome</keyword>
<feature type="non-terminal residue" evidence="6">
    <location>
        <position position="1"/>
    </location>
</feature>
<dbReference type="InterPro" id="IPR021740">
    <property type="entry name" value="Velvet"/>
</dbReference>
<proteinExistence type="predicted"/>
<dbReference type="OrthoDB" id="1746739at2759"/>